<keyword evidence="8" id="KW-0479">Metal-binding</keyword>
<dbReference type="GO" id="GO:0005615">
    <property type="term" value="C:extracellular space"/>
    <property type="evidence" value="ECO:0007669"/>
    <property type="project" value="TreeGrafter"/>
</dbReference>
<keyword evidence="12" id="KW-0732">Signal</keyword>
<dbReference type="GO" id="GO:0006508">
    <property type="term" value="P:proteolysis"/>
    <property type="evidence" value="ECO:0007669"/>
    <property type="project" value="UniProtKB-KW"/>
</dbReference>
<evidence type="ECO:0000256" key="12">
    <source>
        <dbReference type="SAM" id="SignalP"/>
    </source>
</evidence>
<dbReference type="RefSeq" id="WP_237158069.1">
    <property type="nucleotide sequence ID" value="NZ_CP014782.1"/>
</dbReference>
<evidence type="ECO:0000256" key="8">
    <source>
        <dbReference type="ARBA" id="ARBA00022723"/>
    </source>
</evidence>
<dbReference type="GO" id="GO:0016285">
    <property type="term" value="F:alanyl aminopeptidase activity"/>
    <property type="evidence" value="ECO:0007669"/>
    <property type="project" value="UniProtKB-EC"/>
</dbReference>
<dbReference type="NCBIfam" id="TIGR02412">
    <property type="entry name" value="pepN_strep_liv"/>
    <property type="match status" value="1"/>
</dbReference>
<dbReference type="GO" id="GO:0070006">
    <property type="term" value="F:metalloaminopeptidase activity"/>
    <property type="evidence" value="ECO:0007669"/>
    <property type="project" value="TreeGrafter"/>
</dbReference>
<dbReference type="InterPro" id="IPR012778">
    <property type="entry name" value="Pept_M1_aminopeptidase"/>
</dbReference>
<keyword evidence="17" id="KW-1185">Reference proteome</keyword>
<keyword evidence="7" id="KW-0645">Protease</keyword>
<dbReference type="STRING" id="225848.Sps_02610"/>
<dbReference type="InterPro" id="IPR014782">
    <property type="entry name" value="Peptidase_M1_dom"/>
</dbReference>
<evidence type="ECO:0000259" key="13">
    <source>
        <dbReference type="Pfam" id="PF01433"/>
    </source>
</evidence>
<keyword evidence="6 16" id="KW-0031">Aminopeptidase</keyword>
<evidence type="ECO:0000313" key="17">
    <source>
        <dbReference type="Proteomes" id="UP000189545"/>
    </source>
</evidence>
<evidence type="ECO:0000313" key="16">
    <source>
        <dbReference type="EMBL" id="AQS37762.1"/>
    </source>
</evidence>
<dbReference type="PANTHER" id="PTHR11533:SF174">
    <property type="entry name" value="PUROMYCIN-SENSITIVE AMINOPEPTIDASE-RELATED"/>
    <property type="match status" value="1"/>
</dbReference>
<comment type="similarity">
    <text evidence="3">Belongs to the peptidase M1 family.</text>
</comment>
<evidence type="ECO:0000256" key="7">
    <source>
        <dbReference type="ARBA" id="ARBA00022670"/>
    </source>
</evidence>
<feature type="chain" id="PRO_5012232997" description="Aminopeptidase N" evidence="12">
    <location>
        <begin position="24"/>
        <end position="876"/>
    </location>
</feature>
<dbReference type="InterPro" id="IPR050344">
    <property type="entry name" value="Peptidase_M1_aminopeptidases"/>
</dbReference>
<dbReference type="InterPro" id="IPR027268">
    <property type="entry name" value="Peptidase_M4/M1_CTD_sf"/>
</dbReference>
<sequence length="876" mass="98693">MNLLRVCQLCLVSLLLISCNSTNTSQSKLKDSTSVNSPAAKLALAKSRSACISEVSYQITLDLAQSKHFTGTTQVNFQLSDTSTALSLDLLQADIKSFIINGHKIYPRYNDKTFIMSPGLLVPGGNTVEITYSQNYGKNGMGLVRFVDPKDANVYLESNFPPYAASMMFPSFDQPDLKASYSLNVTVPKGWVVISSVKEQEVIGSLESNQWQFPSSPKLSPHMFSLHAGPYRTWEDDTAKSDHPIRLFARQAIADEISPQLWFEDMGKGMHFMEEYLNTSYPFNKFDLLLSPTLTDNNSIASASVVSIDENQALFSGLSPKEQKKRIAITSMTGLSTQWFGALITMNWWNESWLNMSLRSLLTNKTLSQLGHGYQESNHYYDPIKSRAYMDDALFANHTDSSALDSVGVHKGEASLLGLEQLIGESNFRLGLKRYLEEFAYRNVSAAGFFTSLSPHAKRDLTQWQRDWLFTPGVNTIRAEFACENNRISEFSLIQSPASEQSPTLREQKITLALFTKGRNELHRVRSISVTYKGEKTPIEKLNGNRCPDLVYPNYLDSGYVKVSLDSRSLETVTQHLNMVTEPQLRSMLWQSLWESVSDGKLALNKYLGVVFINLPKEKDPAILEQVLTQLNQSKALLEQILPNHSSYVHMALKGLEQMSLRKAMVNGESADIQRLWFNAHVQFSRSQDALTHLAKLLAGHSSIKGLEINQEMRWHIITQLNRYDFLGSRSLIDQELSNDLSQRGQNAAITAQVSRPEAGIKRYWLTHIQHDSELPFSTLSIAMTHLYPKEQQRLSSASSEQRLESLTEIDDQKSDRFMQIYGQYLIPTQCNHGGIAMLKKTINNQHGLSATTQKALLQAYQSELRCVAIKESLLH</sequence>
<dbReference type="Pfam" id="PF17900">
    <property type="entry name" value="Peptidase_M1_N"/>
    <property type="match status" value="1"/>
</dbReference>
<dbReference type="InterPro" id="IPR045357">
    <property type="entry name" value="Aminopeptidase_N-like_N"/>
</dbReference>
<dbReference type="Proteomes" id="UP000189545">
    <property type="component" value="Chromosome"/>
</dbReference>
<feature type="domain" description="Peptidase M1 membrane alanine aminopeptidase" evidence="13">
    <location>
        <begin position="266"/>
        <end position="468"/>
    </location>
</feature>
<evidence type="ECO:0000256" key="2">
    <source>
        <dbReference type="ARBA" id="ARBA00001947"/>
    </source>
</evidence>
<dbReference type="GO" id="GO:0008270">
    <property type="term" value="F:zinc ion binding"/>
    <property type="evidence" value="ECO:0007669"/>
    <property type="project" value="InterPro"/>
</dbReference>
<dbReference type="PANTHER" id="PTHR11533">
    <property type="entry name" value="PROTEASE M1 ZINC METALLOPROTEASE"/>
    <property type="match status" value="1"/>
</dbReference>
<dbReference type="KEGG" id="spsw:Sps_02610"/>
<protein>
    <recommendedName>
        <fullName evidence="5">Aminopeptidase N</fullName>
        <ecNumber evidence="4">3.4.11.2</ecNumber>
    </recommendedName>
</protein>
<name>A0A1S6HQJ3_9GAMM</name>
<evidence type="ECO:0000256" key="6">
    <source>
        <dbReference type="ARBA" id="ARBA00022438"/>
    </source>
</evidence>
<dbReference type="GO" id="GO:0016020">
    <property type="term" value="C:membrane"/>
    <property type="evidence" value="ECO:0007669"/>
    <property type="project" value="TreeGrafter"/>
</dbReference>
<dbReference type="GO" id="GO:0043171">
    <property type="term" value="P:peptide catabolic process"/>
    <property type="evidence" value="ECO:0007669"/>
    <property type="project" value="TreeGrafter"/>
</dbReference>
<feature type="signal peptide" evidence="12">
    <location>
        <begin position="1"/>
        <end position="23"/>
    </location>
</feature>
<dbReference type="InterPro" id="IPR024571">
    <property type="entry name" value="ERAP1-like_C_dom"/>
</dbReference>
<dbReference type="PRINTS" id="PR00756">
    <property type="entry name" value="ALADIPTASE"/>
</dbReference>
<evidence type="ECO:0000256" key="11">
    <source>
        <dbReference type="ARBA" id="ARBA00023049"/>
    </source>
</evidence>
<dbReference type="AlphaFoldDB" id="A0A1S6HQJ3"/>
<evidence type="ECO:0000256" key="3">
    <source>
        <dbReference type="ARBA" id="ARBA00010136"/>
    </source>
</evidence>
<dbReference type="EC" id="3.4.11.2" evidence="4"/>
<keyword evidence="9 16" id="KW-0378">Hydrolase</keyword>
<proteinExistence type="inferred from homology"/>
<dbReference type="InterPro" id="IPR042097">
    <property type="entry name" value="Aminopeptidase_N-like_N_sf"/>
</dbReference>
<reference evidence="16 17" key="1">
    <citation type="submission" date="2016-03" db="EMBL/GenBank/DDBJ databases">
        <title>Complete genome sequence of Shewanella psychrophila WP2, a deep sea bacterium isolated from west Pacific sediment.</title>
        <authorList>
            <person name="Xu G."/>
            <person name="Jian H."/>
        </authorList>
    </citation>
    <scope>NUCLEOTIDE SEQUENCE [LARGE SCALE GENOMIC DNA]</scope>
    <source>
        <strain evidence="16 17">WP2</strain>
    </source>
</reference>
<feature type="domain" description="ERAP1-like C-terminal" evidence="14">
    <location>
        <begin position="550"/>
        <end position="860"/>
    </location>
</feature>
<comment type="catalytic activity">
    <reaction evidence="1">
        <text>Release of an N-terminal amino acid, Xaa-|-Yaa- from a peptide, amide or arylamide. Xaa is preferably Ala, but may be most amino acids including Pro (slow action). When a terminal hydrophobic residue is followed by a prolyl residue, the two may be released as an intact Xaa-Pro dipeptide.</text>
        <dbReference type="EC" id="3.4.11.2"/>
    </reaction>
</comment>
<dbReference type="SUPFAM" id="SSF55486">
    <property type="entry name" value="Metalloproteases ('zincins'), catalytic domain"/>
    <property type="match status" value="1"/>
</dbReference>
<dbReference type="EMBL" id="CP014782">
    <property type="protein sequence ID" value="AQS37762.1"/>
    <property type="molecule type" value="Genomic_DNA"/>
</dbReference>
<dbReference type="Pfam" id="PF11838">
    <property type="entry name" value="ERAP1_C"/>
    <property type="match status" value="1"/>
</dbReference>
<evidence type="ECO:0000256" key="4">
    <source>
        <dbReference type="ARBA" id="ARBA00012564"/>
    </source>
</evidence>
<evidence type="ECO:0000256" key="5">
    <source>
        <dbReference type="ARBA" id="ARBA00015611"/>
    </source>
</evidence>
<evidence type="ECO:0000256" key="1">
    <source>
        <dbReference type="ARBA" id="ARBA00000098"/>
    </source>
</evidence>
<gene>
    <name evidence="16" type="ORF">Sps_02610</name>
</gene>
<feature type="domain" description="Aminopeptidase N-like N-terminal" evidence="15">
    <location>
        <begin position="56"/>
        <end position="220"/>
    </location>
</feature>
<keyword evidence="10" id="KW-0862">Zinc</keyword>
<evidence type="ECO:0000256" key="9">
    <source>
        <dbReference type="ARBA" id="ARBA00022801"/>
    </source>
</evidence>
<organism evidence="16 17">
    <name type="scientific">Shewanella psychrophila</name>
    <dbReference type="NCBI Taxonomy" id="225848"/>
    <lineage>
        <taxon>Bacteria</taxon>
        <taxon>Pseudomonadati</taxon>
        <taxon>Pseudomonadota</taxon>
        <taxon>Gammaproteobacteria</taxon>
        <taxon>Alteromonadales</taxon>
        <taxon>Shewanellaceae</taxon>
        <taxon>Shewanella</taxon>
    </lineage>
</organism>
<dbReference type="Gene3D" id="2.60.40.1730">
    <property type="entry name" value="tricorn interacting facor f3 domain"/>
    <property type="match status" value="1"/>
</dbReference>
<dbReference type="Gene3D" id="1.10.390.10">
    <property type="entry name" value="Neutral Protease Domain 2"/>
    <property type="match status" value="1"/>
</dbReference>
<dbReference type="GO" id="GO:0042277">
    <property type="term" value="F:peptide binding"/>
    <property type="evidence" value="ECO:0007669"/>
    <property type="project" value="TreeGrafter"/>
</dbReference>
<dbReference type="SUPFAM" id="SSF63737">
    <property type="entry name" value="Leukotriene A4 hydrolase N-terminal domain"/>
    <property type="match status" value="1"/>
</dbReference>
<evidence type="ECO:0000256" key="10">
    <source>
        <dbReference type="ARBA" id="ARBA00022833"/>
    </source>
</evidence>
<evidence type="ECO:0000259" key="15">
    <source>
        <dbReference type="Pfam" id="PF17900"/>
    </source>
</evidence>
<evidence type="ECO:0000259" key="14">
    <source>
        <dbReference type="Pfam" id="PF11838"/>
    </source>
</evidence>
<dbReference type="PROSITE" id="PS51257">
    <property type="entry name" value="PROKAR_LIPOPROTEIN"/>
    <property type="match status" value="1"/>
</dbReference>
<dbReference type="InterPro" id="IPR001930">
    <property type="entry name" value="Peptidase_M1"/>
</dbReference>
<keyword evidence="11" id="KW-0482">Metalloprotease</keyword>
<dbReference type="Pfam" id="PF01433">
    <property type="entry name" value="Peptidase_M1"/>
    <property type="match status" value="1"/>
</dbReference>
<accession>A0A1S6HQJ3</accession>
<comment type="cofactor">
    <cofactor evidence="2">
        <name>Zn(2+)</name>
        <dbReference type="ChEBI" id="CHEBI:29105"/>
    </cofactor>
</comment>
<dbReference type="GO" id="GO:0005737">
    <property type="term" value="C:cytoplasm"/>
    <property type="evidence" value="ECO:0007669"/>
    <property type="project" value="TreeGrafter"/>
</dbReference>